<evidence type="ECO:0000256" key="1">
    <source>
        <dbReference type="SAM" id="SignalP"/>
    </source>
</evidence>
<dbReference type="PROSITE" id="PS51257">
    <property type="entry name" value="PROKAR_LIPOPROTEIN"/>
    <property type="match status" value="1"/>
</dbReference>
<accession>A0A345UPU4</accession>
<dbReference type="Proteomes" id="UP000254808">
    <property type="component" value="Chromosome"/>
</dbReference>
<protein>
    <submittedName>
        <fullName evidence="2">Uncharacterized protein</fullName>
    </submittedName>
</protein>
<reference evidence="2 3" key="1">
    <citation type="submission" date="2018-03" db="EMBL/GenBank/DDBJ databases">
        <title>Phenotypic and genomic properties of Cyclonatronum proteinivorum gen. nov., sp. nov., a haloalkaliphilic bacteroidete from soda lakes possessing Na+-translocating rhodopsin.</title>
        <authorList>
            <person name="Toshchakov S.V."/>
            <person name="Korzhenkov A."/>
            <person name="Samarov N.I."/>
            <person name="Kublanov I.V."/>
            <person name="Muntyan M.S."/>
            <person name="Sorokin D.Y."/>
        </authorList>
    </citation>
    <scope>NUCLEOTIDE SEQUENCE [LARGE SCALE GENOMIC DNA]</scope>
    <source>
        <strain evidence="2 3">Omega</strain>
    </source>
</reference>
<keyword evidence="1" id="KW-0732">Signal</keyword>
<dbReference type="RefSeq" id="WP_114985577.1">
    <property type="nucleotide sequence ID" value="NZ_CP027806.1"/>
</dbReference>
<organism evidence="2 3">
    <name type="scientific">Cyclonatronum proteinivorum</name>
    <dbReference type="NCBI Taxonomy" id="1457365"/>
    <lineage>
        <taxon>Bacteria</taxon>
        <taxon>Pseudomonadati</taxon>
        <taxon>Balneolota</taxon>
        <taxon>Balneolia</taxon>
        <taxon>Balneolales</taxon>
        <taxon>Cyclonatronaceae</taxon>
        <taxon>Cyclonatronum</taxon>
    </lineage>
</organism>
<name>A0A345UPU4_9BACT</name>
<proteinExistence type="predicted"/>
<gene>
    <name evidence="2" type="ORF">CYPRO_3263</name>
</gene>
<evidence type="ECO:0000313" key="3">
    <source>
        <dbReference type="Proteomes" id="UP000254808"/>
    </source>
</evidence>
<feature type="chain" id="PRO_5016608096" evidence="1">
    <location>
        <begin position="27"/>
        <end position="368"/>
    </location>
</feature>
<dbReference type="KEGG" id="cprv:CYPRO_3263"/>
<dbReference type="AlphaFoldDB" id="A0A345UPU4"/>
<evidence type="ECO:0000313" key="2">
    <source>
        <dbReference type="EMBL" id="AXJ02496.1"/>
    </source>
</evidence>
<dbReference type="EMBL" id="CP027806">
    <property type="protein sequence ID" value="AXJ02496.1"/>
    <property type="molecule type" value="Genomic_DNA"/>
</dbReference>
<keyword evidence="3" id="KW-1185">Reference proteome</keyword>
<sequence length="368" mass="42347">MKLLFYAKAILLCLILVGCASTSSIPADKVTEVRITKSDFSPVYTTIELDNDILIKVQPVDPSFLNRLTYIAAIETGDTETLFVLNLSNMINNETLSRREQESIDRLIRVSDSIQNQYSSLFDSQLLNGIVEAHAQQLSFPSQSNTRSTRTNNEFPATYNPFFVNSRFLTTIQLSFINNGNTTKRFNSEDFSVIYGNNFFKPHTHEYFETRLNNLRQIDNVYNFNMPEQILLGPGQQITRYIGVQPISGQTKEFSVQFSTNDDFHNAAFEISRESELTQIVEKGFRVDNNVFGTNYIFYSIIINNENVIPVESSIFHVFENNLIDDTYLCNIFHRRPGATLSRDRLTIVSCRRIDLTEYRNRPIPLRQ</sequence>
<feature type="signal peptide" evidence="1">
    <location>
        <begin position="1"/>
        <end position="26"/>
    </location>
</feature>